<dbReference type="GO" id="GO:0046856">
    <property type="term" value="P:phosphatidylinositol dephosphorylation"/>
    <property type="evidence" value="ECO:0007669"/>
    <property type="project" value="InterPro"/>
</dbReference>
<dbReference type="OrthoDB" id="40902at2759"/>
<dbReference type="Pfam" id="PF22669">
    <property type="entry name" value="Exo_endo_phos2"/>
    <property type="match status" value="1"/>
</dbReference>
<keyword evidence="4" id="KW-1185">Reference proteome</keyword>
<sequence length="440" mass="46453">MLSATSSAALLSLVPLALSAATTGTFDAITFNVAGLPAILNPNGEGDKTNNTATIGKLFAKYGTDFIHVQEDFNYHATLYANDNHPYRTATSGGVPFGSGLNTLSNFDWVDFERTKWATCSDASENDCLTPKGFTFMRAHVSEGVWVDLYNLHADAGTEDADNTARAANLRQVSDHITTYSDGNAVLVFGDTNSRYTRASDIPGIFTTANGMTDAWVQLAKGGVAPAAGSNALLCDNPSPNTTCEIVDKMWYRGSPAFTLAATKFQYAGTQYLNADGTTLSDHDPVLVDFKWTVSNKLRVSDPQGGPHGDFYNDLNALNAIASPKASSITIRGANRVDAVSITLTSGQTFTHGGTGGTANTLKLNAGESLTSAVICQGAYNGNTRIFYMQVTTSAGRTVAAGTNNGDCVTRTAESGWGIVGFTGRSGDELDRVALIYGSL</sequence>
<dbReference type="GO" id="GO:0004767">
    <property type="term" value="F:sphingomyelin phosphodiesterase activity"/>
    <property type="evidence" value="ECO:0007669"/>
    <property type="project" value="InterPro"/>
</dbReference>
<reference evidence="3 4" key="1">
    <citation type="submission" date="2016-05" db="EMBL/GenBank/DDBJ databases">
        <title>Comparative analysis of secretome profiles of manganese(II)-oxidizing ascomycete fungi.</title>
        <authorList>
            <consortium name="DOE Joint Genome Institute"/>
            <person name="Zeiner C.A."/>
            <person name="Purvine S.O."/>
            <person name="Zink E.M."/>
            <person name="Wu S."/>
            <person name="Pasa-Tolic L."/>
            <person name="Chaput D.L."/>
            <person name="Haridas S."/>
            <person name="Grigoriev I.V."/>
            <person name="Santelli C.M."/>
            <person name="Hansel C.M."/>
        </authorList>
    </citation>
    <scope>NUCLEOTIDE SEQUENCE [LARGE SCALE GENOMIC DNA]</scope>
    <source>
        <strain evidence="3 4">AP3s5-JAC2a</strain>
    </source>
</reference>
<dbReference type="PANTHER" id="PTHR16320:SF1">
    <property type="entry name" value="SPHINGOMYELINASE DDB_G0288017"/>
    <property type="match status" value="1"/>
</dbReference>
<dbReference type="GO" id="GO:0030246">
    <property type="term" value="F:carbohydrate binding"/>
    <property type="evidence" value="ECO:0007669"/>
    <property type="project" value="UniProtKB-KW"/>
</dbReference>
<dbReference type="InterPro" id="IPR036691">
    <property type="entry name" value="Endo/exonu/phosph_ase_sf"/>
</dbReference>
<dbReference type="AlphaFoldDB" id="A0A177BUY6"/>
<feature type="chain" id="PRO_5008057431" evidence="1">
    <location>
        <begin position="20"/>
        <end position="440"/>
    </location>
</feature>
<proteinExistence type="predicted"/>
<dbReference type="Gene3D" id="2.100.10.30">
    <property type="entry name" value="Jacalin-like lectin domain"/>
    <property type="match status" value="1"/>
</dbReference>
<dbReference type="Pfam" id="PF01419">
    <property type="entry name" value="Jacalin"/>
    <property type="match status" value="1"/>
</dbReference>
<dbReference type="InterPro" id="IPR036404">
    <property type="entry name" value="Jacalin-like_lectin_dom_sf"/>
</dbReference>
<evidence type="ECO:0000313" key="3">
    <source>
        <dbReference type="EMBL" id="OAF99202.1"/>
    </source>
</evidence>
<dbReference type="GeneID" id="28765755"/>
<dbReference type="PANTHER" id="PTHR16320">
    <property type="entry name" value="SPHINGOMYELINASE FAMILY MEMBER"/>
    <property type="match status" value="1"/>
</dbReference>
<dbReference type="InterPro" id="IPR038772">
    <property type="entry name" value="Sph/SMPD2-like"/>
</dbReference>
<dbReference type="GO" id="GO:0005737">
    <property type="term" value="C:cytoplasm"/>
    <property type="evidence" value="ECO:0007669"/>
    <property type="project" value="TreeGrafter"/>
</dbReference>
<gene>
    <name evidence="3" type="ORF">CC84DRAFT_1210137</name>
</gene>
<feature type="domain" description="Jacalin-type lectin" evidence="2">
    <location>
        <begin position="309"/>
        <end position="439"/>
    </location>
</feature>
<dbReference type="Proteomes" id="UP000077069">
    <property type="component" value="Unassembled WGS sequence"/>
</dbReference>
<feature type="signal peptide" evidence="1">
    <location>
        <begin position="1"/>
        <end position="19"/>
    </location>
</feature>
<keyword evidence="1" id="KW-0732">Signal</keyword>
<dbReference type="InterPro" id="IPR001229">
    <property type="entry name" value="Jacalin-like_lectin_dom"/>
</dbReference>
<dbReference type="STRING" id="1460663.A0A177BUY6"/>
<dbReference type="InterPro" id="IPR000300">
    <property type="entry name" value="IPPc"/>
</dbReference>
<organism evidence="3 4">
    <name type="scientific">Paraphaeosphaeria sporulosa</name>
    <dbReference type="NCBI Taxonomy" id="1460663"/>
    <lineage>
        <taxon>Eukaryota</taxon>
        <taxon>Fungi</taxon>
        <taxon>Dikarya</taxon>
        <taxon>Ascomycota</taxon>
        <taxon>Pezizomycotina</taxon>
        <taxon>Dothideomycetes</taxon>
        <taxon>Pleosporomycetidae</taxon>
        <taxon>Pleosporales</taxon>
        <taxon>Massarineae</taxon>
        <taxon>Didymosphaeriaceae</taxon>
        <taxon>Paraphaeosphaeria</taxon>
    </lineage>
</organism>
<evidence type="ECO:0000256" key="1">
    <source>
        <dbReference type="SAM" id="SignalP"/>
    </source>
</evidence>
<name>A0A177BUY6_9PLEO</name>
<evidence type="ECO:0000313" key="4">
    <source>
        <dbReference type="Proteomes" id="UP000077069"/>
    </source>
</evidence>
<keyword evidence="3" id="KW-0430">Lectin</keyword>
<dbReference type="Gene3D" id="3.60.10.10">
    <property type="entry name" value="Endonuclease/exonuclease/phosphatase"/>
    <property type="match status" value="1"/>
</dbReference>
<protein>
    <submittedName>
        <fullName evidence="3">Mannose-binding lectin</fullName>
    </submittedName>
</protein>
<dbReference type="SUPFAM" id="SSF51101">
    <property type="entry name" value="Mannose-binding lectins"/>
    <property type="match status" value="1"/>
</dbReference>
<dbReference type="InParanoid" id="A0A177BUY6"/>
<dbReference type="SMART" id="SM00915">
    <property type="entry name" value="Jacalin"/>
    <property type="match status" value="1"/>
</dbReference>
<accession>A0A177BUY6</accession>
<evidence type="ECO:0000259" key="2">
    <source>
        <dbReference type="SMART" id="SM00915"/>
    </source>
</evidence>
<dbReference type="SUPFAM" id="SSF56219">
    <property type="entry name" value="DNase I-like"/>
    <property type="match status" value="1"/>
</dbReference>
<dbReference type="GO" id="GO:0016791">
    <property type="term" value="F:phosphatase activity"/>
    <property type="evidence" value="ECO:0007669"/>
    <property type="project" value="InterPro"/>
</dbReference>
<dbReference type="EMBL" id="KV441562">
    <property type="protein sequence ID" value="OAF99202.1"/>
    <property type="molecule type" value="Genomic_DNA"/>
</dbReference>
<dbReference type="RefSeq" id="XP_018029568.1">
    <property type="nucleotide sequence ID" value="XM_018182269.1"/>
</dbReference>